<dbReference type="PANTHER" id="PTHR12604">
    <property type="entry name" value="KU AUTOANTIGEN DNA HELICASE"/>
    <property type="match status" value="1"/>
</dbReference>
<evidence type="ECO:0000256" key="1">
    <source>
        <dbReference type="ARBA" id="ARBA00004123"/>
    </source>
</evidence>
<evidence type="ECO:0000256" key="3">
    <source>
        <dbReference type="ARBA" id="ARBA00005240"/>
    </source>
</evidence>
<evidence type="ECO:0000256" key="7">
    <source>
        <dbReference type="ARBA" id="ARBA00022741"/>
    </source>
</evidence>
<evidence type="ECO:0000256" key="12">
    <source>
        <dbReference type="ARBA" id="ARBA00022895"/>
    </source>
</evidence>
<dbReference type="InterPro" id="IPR047087">
    <property type="entry name" value="KU70_core_dom"/>
</dbReference>
<name>A0A286UAD6_9AGAM</name>
<evidence type="ECO:0000256" key="9">
    <source>
        <dbReference type="ARBA" id="ARBA00022801"/>
    </source>
</evidence>
<dbReference type="GO" id="GO:0003690">
    <property type="term" value="F:double-stranded DNA binding"/>
    <property type="evidence" value="ECO:0007669"/>
    <property type="project" value="TreeGrafter"/>
</dbReference>
<evidence type="ECO:0000256" key="15">
    <source>
        <dbReference type="ARBA" id="ARBA00023204"/>
    </source>
</evidence>
<dbReference type="InterPro" id="IPR036361">
    <property type="entry name" value="SAP_dom_sf"/>
</dbReference>
<dbReference type="InterPro" id="IPR005161">
    <property type="entry name" value="Ku_N"/>
</dbReference>
<dbReference type="CDD" id="cd00788">
    <property type="entry name" value="KU70"/>
    <property type="match status" value="1"/>
</dbReference>
<dbReference type="GO" id="GO:0000781">
    <property type="term" value="C:chromosome, telomeric region"/>
    <property type="evidence" value="ECO:0007669"/>
    <property type="project" value="UniProtKB-SubCell"/>
</dbReference>
<evidence type="ECO:0000256" key="5">
    <source>
        <dbReference type="ARBA" id="ARBA00021796"/>
    </source>
</evidence>
<dbReference type="SUPFAM" id="SSF68906">
    <property type="entry name" value="SAP domain"/>
    <property type="match status" value="1"/>
</dbReference>
<comment type="similarity">
    <text evidence="3">Belongs to the ku70 family.</text>
</comment>
<reference evidence="19 20" key="1">
    <citation type="journal article" date="2017" name="Mol. Ecol.">
        <title>Comparative and population genomic landscape of Phellinus noxius: A hypervariable fungus causing root rot in trees.</title>
        <authorList>
            <person name="Chung C.L."/>
            <person name="Lee T.J."/>
            <person name="Akiba M."/>
            <person name="Lee H.H."/>
            <person name="Kuo T.H."/>
            <person name="Liu D."/>
            <person name="Ke H.M."/>
            <person name="Yokoi T."/>
            <person name="Roa M.B."/>
            <person name="Lu M.J."/>
            <person name="Chang Y.Y."/>
            <person name="Ann P.J."/>
            <person name="Tsai J.N."/>
            <person name="Chen C.Y."/>
            <person name="Tzean S.S."/>
            <person name="Ota Y."/>
            <person name="Hattori T."/>
            <person name="Sahashi N."/>
            <person name="Liou R.F."/>
            <person name="Kikuchi T."/>
            <person name="Tsai I.J."/>
        </authorList>
    </citation>
    <scope>NUCLEOTIDE SEQUENCE [LARGE SCALE GENOMIC DNA]</scope>
    <source>
        <strain evidence="19 20">FFPRI411160</strain>
    </source>
</reference>
<dbReference type="PIRSF" id="PIRSF003033">
    <property type="entry name" value="Ku70"/>
    <property type="match status" value="1"/>
</dbReference>
<dbReference type="PROSITE" id="PS50800">
    <property type="entry name" value="SAP"/>
    <property type="match status" value="1"/>
</dbReference>
<dbReference type="FunCoup" id="A0A286UAD6">
    <property type="interactions" value="604"/>
</dbReference>
<keyword evidence="14" id="KW-0233">DNA recombination</keyword>
<feature type="domain" description="SAP" evidence="18">
    <location>
        <begin position="607"/>
        <end position="641"/>
    </location>
</feature>
<proteinExistence type="inferred from homology"/>
<keyword evidence="13 19" id="KW-0238">DNA-binding</keyword>
<evidence type="ECO:0000256" key="10">
    <source>
        <dbReference type="ARBA" id="ARBA00022806"/>
    </source>
</evidence>
<keyword evidence="20" id="KW-1185">Reference proteome</keyword>
<dbReference type="PANTHER" id="PTHR12604:SF2">
    <property type="entry name" value="X-RAY REPAIR CROSS-COMPLEMENTING PROTEIN 6"/>
    <property type="match status" value="1"/>
</dbReference>
<evidence type="ECO:0000256" key="11">
    <source>
        <dbReference type="ARBA" id="ARBA00022840"/>
    </source>
</evidence>
<dbReference type="NCBIfam" id="TIGR00578">
    <property type="entry name" value="ku70"/>
    <property type="match status" value="1"/>
</dbReference>
<dbReference type="Gene3D" id="3.40.50.410">
    <property type="entry name" value="von Willebrand factor, type A domain"/>
    <property type="match status" value="1"/>
</dbReference>
<dbReference type="Pfam" id="PF02735">
    <property type="entry name" value="Ku"/>
    <property type="match status" value="1"/>
</dbReference>
<protein>
    <recommendedName>
        <fullName evidence="5">ATP-dependent DNA helicase II subunit 1</fullName>
        <ecNumber evidence="4">3.6.4.12</ecNumber>
    </recommendedName>
    <alternativeName>
        <fullName evidence="17">ATP-dependent DNA helicase II subunit Ku70</fullName>
    </alternativeName>
</protein>
<keyword evidence="11" id="KW-0067">ATP-binding</keyword>
<evidence type="ECO:0000313" key="19">
    <source>
        <dbReference type="EMBL" id="PAV16474.1"/>
    </source>
</evidence>
<dbReference type="Pfam" id="PF03730">
    <property type="entry name" value="Ku_C"/>
    <property type="match status" value="1"/>
</dbReference>
<dbReference type="Gene3D" id="4.10.970.10">
    <property type="entry name" value="Ku70, bridge and pillars"/>
    <property type="match status" value="1"/>
</dbReference>
<comment type="subcellular location">
    <subcellularLocation>
        <location evidence="2">Chromosome</location>
        <location evidence="2">Telomere</location>
    </subcellularLocation>
    <subcellularLocation>
        <location evidence="1">Nucleus</location>
    </subcellularLocation>
</comment>
<evidence type="ECO:0000256" key="4">
    <source>
        <dbReference type="ARBA" id="ARBA00012551"/>
    </source>
</evidence>
<keyword evidence="12" id="KW-0779">Telomere</keyword>
<keyword evidence="6" id="KW-0158">Chromosome</keyword>
<dbReference type="InterPro" id="IPR006165">
    <property type="entry name" value="Ku70"/>
</dbReference>
<organism evidence="19 20">
    <name type="scientific">Pyrrhoderma noxium</name>
    <dbReference type="NCBI Taxonomy" id="2282107"/>
    <lineage>
        <taxon>Eukaryota</taxon>
        <taxon>Fungi</taxon>
        <taxon>Dikarya</taxon>
        <taxon>Basidiomycota</taxon>
        <taxon>Agaricomycotina</taxon>
        <taxon>Agaricomycetes</taxon>
        <taxon>Hymenochaetales</taxon>
        <taxon>Hymenochaetaceae</taxon>
        <taxon>Pyrrhoderma</taxon>
    </lineage>
</organism>
<comment type="caution">
    <text evidence="19">The sequence shown here is derived from an EMBL/GenBank/DDBJ whole genome shotgun (WGS) entry which is preliminary data.</text>
</comment>
<dbReference type="GO" id="GO:0003684">
    <property type="term" value="F:damaged DNA binding"/>
    <property type="evidence" value="ECO:0007669"/>
    <property type="project" value="InterPro"/>
</dbReference>
<dbReference type="GO" id="GO:0043564">
    <property type="term" value="C:Ku70:Ku80 complex"/>
    <property type="evidence" value="ECO:0007669"/>
    <property type="project" value="InterPro"/>
</dbReference>
<accession>A0A286UAD6</accession>
<keyword evidence="15" id="KW-0234">DNA repair</keyword>
<keyword evidence="16" id="KW-0539">Nucleus</keyword>
<dbReference type="InParanoid" id="A0A286UAD6"/>
<evidence type="ECO:0000256" key="6">
    <source>
        <dbReference type="ARBA" id="ARBA00022454"/>
    </source>
</evidence>
<evidence type="ECO:0000256" key="14">
    <source>
        <dbReference type="ARBA" id="ARBA00023172"/>
    </source>
</evidence>
<dbReference type="InterPro" id="IPR027388">
    <property type="entry name" value="Ku70_bridge/pillars_dom_sf"/>
</dbReference>
<keyword evidence="8" id="KW-0227">DNA damage</keyword>
<dbReference type="Gene3D" id="1.10.1600.10">
    <property type="match status" value="1"/>
</dbReference>
<dbReference type="Proteomes" id="UP000217199">
    <property type="component" value="Unassembled WGS sequence"/>
</dbReference>
<dbReference type="Pfam" id="PF02037">
    <property type="entry name" value="SAP"/>
    <property type="match status" value="1"/>
</dbReference>
<dbReference type="SUPFAM" id="SSF53300">
    <property type="entry name" value="vWA-like"/>
    <property type="match status" value="1"/>
</dbReference>
<keyword evidence="10" id="KW-0347">Helicase</keyword>
<dbReference type="Gene3D" id="2.40.290.10">
    <property type="match status" value="1"/>
</dbReference>
<dbReference type="GO" id="GO:0006303">
    <property type="term" value="P:double-strand break repair via nonhomologous end joining"/>
    <property type="evidence" value="ECO:0007669"/>
    <property type="project" value="InterPro"/>
</dbReference>
<gene>
    <name evidence="19" type="ORF">PNOK_0809400</name>
</gene>
<dbReference type="STRING" id="2282107.A0A286UAD6"/>
<evidence type="ECO:0000256" key="2">
    <source>
        <dbReference type="ARBA" id="ARBA00004574"/>
    </source>
</evidence>
<keyword evidence="7" id="KW-0547">Nucleotide-binding</keyword>
<evidence type="ECO:0000256" key="13">
    <source>
        <dbReference type="ARBA" id="ARBA00023125"/>
    </source>
</evidence>
<dbReference type="SUPFAM" id="SSF100939">
    <property type="entry name" value="SPOC domain-like"/>
    <property type="match status" value="1"/>
</dbReference>
<dbReference type="GO" id="GO:0006310">
    <property type="term" value="P:DNA recombination"/>
    <property type="evidence" value="ECO:0007669"/>
    <property type="project" value="UniProtKB-KW"/>
</dbReference>
<evidence type="ECO:0000256" key="8">
    <source>
        <dbReference type="ARBA" id="ARBA00022763"/>
    </source>
</evidence>
<dbReference type="GO" id="GO:0000723">
    <property type="term" value="P:telomere maintenance"/>
    <property type="evidence" value="ECO:0007669"/>
    <property type="project" value="InterPro"/>
</dbReference>
<dbReference type="GO" id="GO:0016787">
    <property type="term" value="F:hydrolase activity"/>
    <property type="evidence" value="ECO:0007669"/>
    <property type="project" value="UniProtKB-KW"/>
</dbReference>
<dbReference type="OrthoDB" id="761538at2759"/>
<dbReference type="InterPro" id="IPR006164">
    <property type="entry name" value="DNA_bd_Ku70/Ku80"/>
</dbReference>
<dbReference type="GO" id="GO:0003678">
    <property type="term" value="F:DNA helicase activity"/>
    <property type="evidence" value="ECO:0007669"/>
    <property type="project" value="UniProtKB-EC"/>
</dbReference>
<evidence type="ECO:0000256" key="16">
    <source>
        <dbReference type="ARBA" id="ARBA00023242"/>
    </source>
</evidence>
<sequence length="644" mass="72212">MAPFDDWNKVDEDEEDELLETTYHEGKRDVVLFAIDCSESMQALHDDPKNEGQKTSHLLTALEAAMQIQKRKVVVGPNDSAGILLFNTSRKNDNPEEGATEFKPGTYLYESVSQISAPKIMSLVQLLNEARDNHEWLRYEFPPSEHRVPIGDVFTSCNWAIRDGAPKSSVKRVFFITDEDDPHPGARNAQLTTSSQTTFSDLTQAGVLVDPFFISTDEKAFDTNKFYSALFNTVNEDDSKDDDLLPENISIGRIDDILAQMRFREMPKRALLSIPFELGDGFVIGVKGYGLVSEQKKGSYRYFVDLGDRLEAVEPKTVYVDDIEQTAVDRSKILYGMQLGPPSEENEDEEPGVRSVPKRSKVFFTADEIKSFRTFGLSPGIKLLGFKDKSELAIEDNIKHATFIQPDEQAYSGSKRTFTALLKTLVKKNKIGLVRTILRSNSAPVFCALLPQEEKTDENGFSEPAGFHLIPYPFADDLRPAPIEKAARAEANAVEAAQKWIAKLQIKNGGYPPDANPNPALAYHYAQLEASAFRQDFNPGEFEDPTRPKLDMIHKRAGSLIKEWKQIVESHDLADTIFIQGVSGTKRKADTNIGSLEVRSMYESGRLDKCKVDQLKEFLKSEGQPASGKKADLIDRVQEYLSKK</sequence>
<dbReference type="InterPro" id="IPR036465">
    <property type="entry name" value="vWFA_dom_sf"/>
</dbReference>
<dbReference type="Gene3D" id="1.10.720.30">
    <property type="entry name" value="SAP domain"/>
    <property type="match status" value="1"/>
</dbReference>
<dbReference type="InterPro" id="IPR003034">
    <property type="entry name" value="SAP_dom"/>
</dbReference>
<dbReference type="GO" id="GO:0005524">
    <property type="term" value="F:ATP binding"/>
    <property type="evidence" value="ECO:0007669"/>
    <property type="project" value="UniProtKB-KW"/>
</dbReference>
<dbReference type="GO" id="GO:0042162">
    <property type="term" value="F:telomeric DNA binding"/>
    <property type="evidence" value="ECO:0007669"/>
    <property type="project" value="InterPro"/>
</dbReference>
<dbReference type="AlphaFoldDB" id="A0A286UAD6"/>
<keyword evidence="9" id="KW-0378">Hydrolase</keyword>
<dbReference type="SMART" id="SM00559">
    <property type="entry name" value="Ku78"/>
    <property type="match status" value="1"/>
</dbReference>
<dbReference type="Pfam" id="PF03731">
    <property type="entry name" value="Ku_N"/>
    <property type="match status" value="1"/>
</dbReference>
<dbReference type="InterPro" id="IPR005160">
    <property type="entry name" value="Ku_C"/>
</dbReference>
<dbReference type="SMART" id="SM00513">
    <property type="entry name" value="SAP"/>
    <property type="match status" value="1"/>
</dbReference>
<evidence type="ECO:0000256" key="17">
    <source>
        <dbReference type="ARBA" id="ARBA00031811"/>
    </source>
</evidence>
<dbReference type="EC" id="3.6.4.12" evidence="4"/>
<dbReference type="EMBL" id="NBII01000008">
    <property type="protein sequence ID" value="PAV16474.1"/>
    <property type="molecule type" value="Genomic_DNA"/>
</dbReference>
<dbReference type="InterPro" id="IPR016194">
    <property type="entry name" value="SPOC-like_C_dom_sf"/>
</dbReference>
<evidence type="ECO:0000259" key="18">
    <source>
        <dbReference type="PROSITE" id="PS50800"/>
    </source>
</evidence>
<evidence type="ECO:0000313" key="20">
    <source>
        <dbReference type="Proteomes" id="UP000217199"/>
    </source>
</evidence>